<dbReference type="PANTHER" id="PTHR43434">
    <property type="entry name" value="PHOSPHOGLYCOLATE PHOSPHATASE"/>
    <property type="match status" value="1"/>
</dbReference>
<dbReference type="NCBIfam" id="TIGR01549">
    <property type="entry name" value="HAD-SF-IA-v1"/>
    <property type="match status" value="1"/>
</dbReference>
<evidence type="ECO:0000313" key="1">
    <source>
        <dbReference type="EMBL" id="MBG6087914.1"/>
    </source>
</evidence>
<proteinExistence type="predicted"/>
<dbReference type="Pfam" id="PF00702">
    <property type="entry name" value="Hydrolase"/>
    <property type="match status" value="1"/>
</dbReference>
<dbReference type="GO" id="GO:0006281">
    <property type="term" value="P:DNA repair"/>
    <property type="evidence" value="ECO:0007669"/>
    <property type="project" value="TreeGrafter"/>
</dbReference>
<dbReference type="SUPFAM" id="SSF56784">
    <property type="entry name" value="HAD-like"/>
    <property type="match status" value="1"/>
</dbReference>
<dbReference type="SFLD" id="SFLDG01129">
    <property type="entry name" value="C1.5:_HAD__Beta-PGM__Phosphata"/>
    <property type="match status" value="1"/>
</dbReference>
<dbReference type="PANTHER" id="PTHR43434:SF1">
    <property type="entry name" value="PHOSPHOGLYCOLATE PHOSPHATASE"/>
    <property type="match status" value="1"/>
</dbReference>
<dbReference type="EMBL" id="JADOUA010000001">
    <property type="protein sequence ID" value="MBG6087914.1"/>
    <property type="molecule type" value="Genomic_DNA"/>
</dbReference>
<protein>
    <submittedName>
        <fullName evidence="1">Hydrolase of the HAD superfamily</fullName>
    </submittedName>
</protein>
<dbReference type="InterPro" id="IPR050155">
    <property type="entry name" value="HAD-like_hydrolase_sf"/>
</dbReference>
<gene>
    <name evidence="1" type="ORF">IW256_002027</name>
</gene>
<dbReference type="AlphaFoldDB" id="A0A931DBA9"/>
<dbReference type="SFLD" id="SFLDS00003">
    <property type="entry name" value="Haloacid_Dehalogenase"/>
    <property type="match status" value="1"/>
</dbReference>
<reference evidence="1" key="1">
    <citation type="submission" date="2020-11" db="EMBL/GenBank/DDBJ databases">
        <title>Sequencing the genomes of 1000 actinobacteria strains.</title>
        <authorList>
            <person name="Klenk H.-P."/>
        </authorList>
    </citation>
    <scope>NUCLEOTIDE SEQUENCE</scope>
    <source>
        <strain evidence="1">DSM 43175</strain>
    </source>
</reference>
<dbReference type="Proteomes" id="UP000614047">
    <property type="component" value="Unassembled WGS sequence"/>
</dbReference>
<sequence length="228" mass="25087">MAVSAVIFDWGGTLTPWHDIELGDMWRRICSAHLEPDEVEQVATALLDAEMELWRRGRDEHRSATLDELFALAGVEPTEALLATQFETWAPHTLIDPAAPGLLRALRDRGIKVGVLSNTMWSRDWHERIFARDGVLDLLDGAVYSSEIPWTKPHAEAFRAAMAAVGADDPSACVFVGDRPYDDIHGAKSAGLRGVLVPNSTVPAWDTATPDATIDGLSDLLLHIDRWS</sequence>
<dbReference type="RefSeq" id="WP_197010711.1">
    <property type="nucleotide sequence ID" value="NZ_BAABES010000008.1"/>
</dbReference>
<dbReference type="InterPro" id="IPR023214">
    <property type="entry name" value="HAD_sf"/>
</dbReference>
<dbReference type="InterPro" id="IPR006439">
    <property type="entry name" value="HAD-SF_hydro_IA"/>
</dbReference>
<keyword evidence="2" id="KW-1185">Reference proteome</keyword>
<organism evidence="1 2">
    <name type="scientific">Actinomadura viridis</name>
    <dbReference type="NCBI Taxonomy" id="58110"/>
    <lineage>
        <taxon>Bacteria</taxon>
        <taxon>Bacillati</taxon>
        <taxon>Actinomycetota</taxon>
        <taxon>Actinomycetes</taxon>
        <taxon>Streptosporangiales</taxon>
        <taxon>Thermomonosporaceae</taxon>
        <taxon>Actinomadura</taxon>
    </lineage>
</organism>
<comment type="caution">
    <text evidence="1">The sequence shown here is derived from an EMBL/GenBank/DDBJ whole genome shotgun (WGS) entry which is preliminary data.</text>
</comment>
<dbReference type="Gene3D" id="3.40.50.1000">
    <property type="entry name" value="HAD superfamily/HAD-like"/>
    <property type="match status" value="1"/>
</dbReference>
<dbReference type="InterPro" id="IPR036412">
    <property type="entry name" value="HAD-like_sf"/>
</dbReference>
<accession>A0A931DBA9</accession>
<dbReference type="GO" id="GO:0008967">
    <property type="term" value="F:phosphoglycolate phosphatase activity"/>
    <property type="evidence" value="ECO:0007669"/>
    <property type="project" value="TreeGrafter"/>
</dbReference>
<evidence type="ECO:0000313" key="2">
    <source>
        <dbReference type="Proteomes" id="UP000614047"/>
    </source>
</evidence>
<dbReference type="PRINTS" id="PR00413">
    <property type="entry name" value="HADHALOGNASE"/>
</dbReference>
<name>A0A931DBA9_9ACTN</name>
<keyword evidence="1" id="KW-0378">Hydrolase</keyword>